<dbReference type="Gene3D" id="3.30.1330.10">
    <property type="entry name" value="PurM-like, N-terminal domain"/>
    <property type="match status" value="1"/>
</dbReference>
<comment type="caution">
    <text evidence="4">The sequence shown here is derived from an EMBL/GenBank/DDBJ whole genome shotgun (WGS) entry which is preliminary data.</text>
</comment>
<dbReference type="Gene3D" id="3.90.650.10">
    <property type="entry name" value="PurM-like C-terminal domain"/>
    <property type="match status" value="1"/>
</dbReference>
<dbReference type="CDD" id="cd02197">
    <property type="entry name" value="HypE"/>
    <property type="match status" value="1"/>
</dbReference>
<evidence type="ECO:0000313" key="4">
    <source>
        <dbReference type="EMBL" id="NEZ67426.1"/>
    </source>
</evidence>
<organism evidence="4 5">
    <name type="scientific">Adonisia turfae CCMR0082</name>
    <dbReference type="NCBI Taxonomy" id="2304604"/>
    <lineage>
        <taxon>Bacteria</taxon>
        <taxon>Bacillati</taxon>
        <taxon>Cyanobacteriota</taxon>
        <taxon>Adonisia</taxon>
        <taxon>Adonisia turfae</taxon>
    </lineage>
</organism>
<dbReference type="PANTHER" id="PTHR30303:SF0">
    <property type="entry name" value="CARBAMOYL DEHYDRATASE HYPE"/>
    <property type="match status" value="1"/>
</dbReference>
<proteinExistence type="inferred from homology"/>
<gene>
    <name evidence="4" type="primary">hypE</name>
    <name evidence="4" type="ORF">D0962_32500</name>
</gene>
<feature type="domain" description="PurM-like C-terminal" evidence="3">
    <location>
        <begin position="185"/>
        <end position="332"/>
    </location>
</feature>
<dbReference type="SUPFAM" id="SSF55326">
    <property type="entry name" value="PurM N-terminal domain-like"/>
    <property type="match status" value="1"/>
</dbReference>
<dbReference type="NCBIfam" id="TIGR02124">
    <property type="entry name" value="hypE"/>
    <property type="match status" value="1"/>
</dbReference>
<evidence type="ECO:0000256" key="1">
    <source>
        <dbReference type="ARBA" id="ARBA00006243"/>
    </source>
</evidence>
<evidence type="ECO:0000259" key="2">
    <source>
        <dbReference type="Pfam" id="PF00586"/>
    </source>
</evidence>
<reference evidence="4 5" key="1">
    <citation type="journal article" date="2020" name="Microb. Ecol.">
        <title>Ecogenomics of the Marine Benthic Filamentous Cyanobacterium Adonisia.</title>
        <authorList>
            <person name="Walter J.M."/>
            <person name="Coutinho F.H."/>
            <person name="Leomil L."/>
            <person name="Hargreaves P.I."/>
            <person name="Campeao M.E."/>
            <person name="Vieira V.V."/>
            <person name="Silva B.S."/>
            <person name="Fistarol G.O."/>
            <person name="Salomon P.S."/>
            <person name="Sawabe T."/>
            <person name="Mino S."/>
            <person name="Hosokawa M."/>
            <person name="Miyashita H."/>
            <person name="Maruyama F."/>
            <person name="van Verk M.C."/>
            <person name="Dutilh B.E."/>
            <person name="Thompson C.C."/>
            <person name="Thompson F.L."/>
        </authorList>
    </citation>
    <scope>NUCLEOTIDE SEQUENCE [LARGE SCALE GENOMIC DNA]</scope>
    <source>
        <strain evidence="4 5">CCMR0082</strain>
    </source>
</reference>
<evidence type="ECO:0000259" key="3">
    <source>
        <dbReference type="Pfam" id="PF02769"/>
    </source>
</evidence>
<dbReference type="Proteomes" id="UP000473574">
    <property type="component" value="Unassembled WGS sequence"/>
</dbReference>
<name>A0A6M0SGJ4_9CYAN</name>
<dbReference type="InterPro" id="IPR036676">
    <property type="entry name" value="PurM-like_C_sf"/>
</dbReference>
<dbReference type="InterPro" id="IPR036921">
    <property type="entry name" value="PurM-like_N_sf"/>
</dbReference>
<accession>A0A6M0SGJ4</accession>
<dbReference type="Pfam" id="PF00586">
    <property type="entry name" value="AIRS"/>
    <property type="match status" value="1"/>
</dbReference>
<protein>
    <submittedName>
        <fullName evidence="4">Hydrogenase expression/formation protein HypE</fullName>
    </submittedName>
</protein>
<evidence type="ECO:0000313" key="5">
    <source>
        <dbReference type="Proteomes" id="UP000473574"/>
    </source>
</evidence>
<feature type="domain" description="PurM-like N-terminal" evidence="2">
    <location>
        <begin position="61"/>
        <end position="172"/>
    </location>
</feature>
<dbReference type="PANTHER" id="PTHR30303">
    <property type="entry name" value="HYDROGENASE ISOENZYMES FORMATION PROTEIN HYPE"/>
    <property type="match status" value="1"/>
</dbReference>
<sequence length="356" mass="38286">MGNSRQGVKLNPDNVMHAACPIPIHQYPQVLLAHGGGGRLMHQLIETMLLATFQPDPDWQHDAASLTMAGNRLAFTTDSYVVTPLFFPGGDIGSLAVYGTVNDLAMAGARPHYLSLSFILEEGLPMETLWQVVQSIQAAMQQSHVQIVTGDTKVVDRGKGDGIFINTSGIGVLQHDGLIGPSSVQVGDVIILSGDVGRHGIAILSAREGLTFETIIKSDSAPLVKPVLELLQHWPIHCLRDLTRGGLASALNEIALAAHVNIELESIAIPVEEQVQGACEILGLDPLYIANEGRFVAFVPASVASDVWKCLQQYHSHAQIIGQVVDDQRALVTIKNAVGSQRILDFLSGEQLPRIC</sequence>
<dbReference type="InterPro" id="IPR010918">
    <property type="entry name" value="PurM-like_C_dom"/>
</dbReference>
<comment type="similarity">
    <text evidence="1">Belongs to the HypE family.</text>
</comment>
<dbReference type="InterPro" id="IPR011854">
    <property type="entry name" value="HypE"/>
</dbReference>
<dbReference type="AlphaFoldDB" id="A0A6M0SGJ4"/>
<dbReference type="InterPro" id="IPR016188">
    <property type="entry name" value="PurM-like_N"/>
</dbReference>
<dbReference type="GO" id="GO:0051604">
    <property type="term" value="P:protein maturation"/>
    <property type="evidence" value="ECO:0007669"/>
    <property type="project" value="TreeGrafter"/>
</dbReference>
<dbReference type="SUPFAM" id="SSF56042">
    <property type="entry name" value="PurM C-terminal domain-like"/>
    <property type="match status" value="1"/>
</dbReference>
<dbReference type="EMBL" id="QZCE01000002">
    <property type="protein sequence ID" value="NEZ67426.1"/>
    <property type="molecule type" value="Genomic_DNA"/>
</dbReference>
<dbReference type="PIRSF" id="PIRSF005644">
    <property type="entry name" value="Hdrgns_mtr_HypE"/>
    <property type="match status" value="1"/>
</dbReference>
<dbReference type="Pfam" id="PF02769">
    <property type="entry name" value="AIRS_C"/>
    <property type="match status" value="1"/>
</dbReference>